<dbReference type="InterPro" id="IPR005110">
    <property type="entry name" value="MoeA_linker/N"/>
</dbReference>
<dbReference type="SMART" id="SM00852">
    <property type="entry name" value="MoCF_biosynth"/>
    <property type="match status" value="1"/>
</dbReference>
<dbReference type="RefSeq" id="WP_054845716.1">
    <property type="nucleotide sequence ID" value="NZ_AP018929.1"/>
</dbReference>
<dbReference type="AlphaFoldDB" id="A0A510DV38"/>
<dbReference type="CDD" id="cd00887">
    <property type="entry name" value="MoeA"/>
    <property type="match status" value="1"/>
</dbReference>
<sequence length="383" mass="42533">MALISLEEARRLINDYSFNLRCKAKEMDVLRAGGRALARDLIATKNVPDKRLSAMDGYAVRYEDLKLGRLRISGKVFPDSVQPSLMPGEAYYVATGAPIPSGADTVVRVENSRTTEDGYVEFKGEVMRGKDIREVGEDAKEGDVILRRGEILTANKIGLVLTQGVKSIDVMDLQFSIFANGDELAPFYSDEGNRDIISPMVMEFLRPFGSSKYLGVARDNIEDVRSNILKGVEESDVVISIGGSSVGEKDFVKRVIREEGDLLFEGISTNVIKRGAMGAIKGKPVLVLPGQVVSAFLVLHELVFSLLSRFGVQRRKLKVKLGEELLVTHNMDSTFLFQIDGCYAKPMRWGVGLYSELAKANSYGYLKRLSHYRKGEEIELYLL</sequence>
<dbReference type="SUPFAM" id="SSF53218">
    <property type="entry name" value="Molybdenum cofactor biosynthesis proteins"/>
    <property type="match status" value="1"/>
</dbReference>
<dbReference type="Pfam" id="PF03453">
    <property type="entry name" value="MoeA_N"/>
    <property type="match status" value="1"/>
</dbReference>
<dbReference type="GO" id="GO:0061599">
    <property type="term" value="F:molybdopterin molybdotransferase activity"/>
    <property type="evidence" value="ECO:0007669"/>
    <property type="project" value="TreeGrafter"/>
</dbReference>
<dbReference type="SUPFAM" id="SSF63882">
    <property type="entry name" value="MoeA N-terminal region -like"/>
    <property type="match status" value="1"/>
</dbReference>
<dbReference type="Pfam" id="PF00994">
    <property type="entry name" value="MoCF_biosynth"/>
    <property type="match status" value="1"/>
</dbReference>
<dbReference type="InterPro" id="IPR001453">
    <property type="entry name" value="MoaB/Mog_dom"/>
</dbReference>
<dbReference type="GeneID" id="41715150"/>
<dbReference type="InterPro" id="IPR038987">
    <property type="entry name" value="MoeA-like"/>
</dbReference>
<dbReference type="Proteomes" id="UP000322983">
    <property type="component" value="Chromosome"/>
</dbReference>
<proteinExistence type="predicted"/>
<dbReference type="GO" id="GO:0006777">
    <property type="term" value="P:Mo-molybdopterin cofactor biosynthetic process"/>
    <property type="evidence" value="ECO:0007669"/>
    <property type="project" value="TreeGrafter"/>
</dbReference>
<dbReference type="Gene3D" id="2.40.340.10">
    <property type="entry name" value="MoeA, C-terminal, domain IV"/>
    <property type="match status" value="1"/>
</dbReference>
<feature type="domain" description="MoaB/Mog" evidence="1">
    <location>
        <begin position="176"/>
        <end position="309"/>
    </location>
</feature>
<dbReference type="InterPro" id="IPR036688">
    <property type="entry name" value="MoeA_C_domain_IV_sf"/>
</dbReference>
<gene>
    <name evidence="2" type="ORF">IC006_1393</name>
</gene>
<organism evidence="2 3">
    <name type="scientific">Sulfuracidifex tepidarius</name>
    <dbReference type="NCBI Taxonomy" id="1294262"/>
    <lineage>
        <taxon>Archaea</taxon>
        <taxon>Thermoproteota</taxon>
        <taxon>Thermoprotei</taxon>
        <taxon>Sulfolobales</taxon>
        <taxon>Sulfolobaceae</taxon>
        <taxon>Sulfuracidifex</taxon>
    </lineage>
</organism>
<protein>
    <recommendedName>
        <fullName evidence="1">MoaB/Mog domain-containing protein</fullName>
    </recommendedName>
</protein>
<dbReference type="Gene3D" id="2.170.190.11">
    <property type="entry name" value="Molybdopterin biosynthesis moea protein, domain 3"/>
    <property type="match status" value="1"/>
</dbReference>
<dbReference type="EMBL" id="AP018929">
    <property type="protein sequence ID" value="BBG24092.1"/>
    <property type="molecule type" value="Genomic_DNA"/>
</dbReference>
<dbReference type="KEGG" id="step:IC006_1393"/>
<dbReference type="Gene3D" id="3.40.980.10">
    <property type="entry name" value="MoaB/Mog-like domain"/>
    <property type="match status" value="1"/>
</dbReference>
<reference evidence="2 3" key="1">
    <citation type="journal article" date="2020" name="Int. J. Syst. Evol. Microbiol.">
        <title>Sulfuracidifex tepidarius gen. nov., sp. nov. and transfer of Sulfolobus metallicus Huber and Stetter 1992 to the genus Sulfuracidifex as Sulfuracidifex metallicus comb. nov.</title>
        <authorList>
            <person name="Itoh T."/>
            <person name="Miura T."/>
            <person name="Sakai H.D."/>
            <person name="Kato S."/>
            <person name="Ohkuma M."/>
            <person name="Takashina T."/>
        </authorList>
    </citation>
    <scope>NUCLEOTIDE SEQUENCE [LARGE SCALE GENOMIC DNA]</scope>
    <source>
        <strain evidence="2 3">IC-006</strain>
    </source>
</reference>
<name>A0A510DV38_9CREN</name>
<evidence type="ECO:0000313" key="3">
    <source>
        <dbReference type="Proteomes" id="UP000322983"/>
    </source>
</evidence>
<evidence type="ECO:0000259" key="1">
    <source>
        <dbReference type="SMART" id="SM00852"/>
    </source>
</evidence>
<dbReference type="STRING" id="1294262.GCA_001316085_01377"/>
<dbReference type="InterPro" id="IPR036425">
    <property type="entry name" value="MoaB/Mog-like_dom_sf"/>
</dbReference>
<dbReference type="PANTHER" id="PTHR10192">
    <property type="entry name" value="MOLYBDOPTERIN BIOSYNTHESIS PROTEIN"/>
    <property type="match status" value="1"/>
</dbReference>
<keyword evidence="3" id="KW-1185">Reference proteome</keyword>
<dbReference type="OrthoDB" id="31371at2157"/>
<dbReference type="InterPro" id="IPR036135">
    <property type="entry name" value="MoeA_linker/N_sf"/>
</dbReference>
<evidence type="ECO:0000313" key="2">
    <source>
        <dbReference type="EMBL" id="BBG24092.1"/>
    </source>
</evidence>
<dbReference type="Gene3D" id="3.90.105.10">
    <property type="entry name" value="Molybdopterin biosynthesis moea protein, domain 2"/>
    <property type="match status" value="1"/>
</dbReference>
<dbReference type="GO" id="GO:0005737">
    <property type="term" value="C:cytoplasm"/>
    <property type="evidence" value="ECO:0007669"/>
    <property type="project" value="TreeGrafter"/>
</dbReference>
<accession>A0A510DV38</accession>
<dbReference type="PANTHER" id="PTHR10192:SF19">
    <property type="entry name" value="MOLYBDOPTERIN BIOSYNTHESIS PROTEIN MJ0666-RELATED"/>
    <property type="match status" value="1"/>
</dbReference>